<organism evidence="3 4">
    <name type="scientific">Rozella allomycis (strain CSF55)</name>
    <dbReference type="NCBI Taxonomy" id="988480"/>
    <lineage>
        <taxon>Eukaryota</taxon>
        <taxon>Fungi</taxon>
        <taxon>Fungi incertae sedis</taxon>
        <taxon>Cryptomycota</taxon>
        <taxon>Cryptomycota incertae sedis</taxon>
        <taxon>Rozella</taxon>
    </lineage>
</organism>
<dbReference type="GO" id="GO:0097542">
    <property type="term" value="C:ciliary tip"/>
    <property type="evidence" value="ECO:0007669"/>
    <property type="project" value="TreeGrafter"/>
</dbReference>
<dbReference type="Pfam" id="PF23138">
    <property type="entry name" value="CTLH_Armc9"/>
    <property type="match status" value="1"/>
</dbReference>
<dbReference type="InterPro" id="IPR040369">
    <property type="entry name" value="ARMC9"/>
</dbReference>
<dbReference type="GO" id="GO:0060271">
    <property type="term" value="P:cilium assembly"/>
    <property type="evidence" value="ECO:0007669"/>
    <property type="project" value="InterPro"/>
</dbReference>
<dbReference type="PANTHER" id="PTHR14881:SF4">
    <property type="entry name" value="LISH DOMAIN-CONTAINING PROTEIN ARMC9"/>
    <property type="match status" value="1"/>
</dbReference>
<dbReference type="GO" id="GO:0036064">
    <property type="term" value="C:ciliary basal body"/>
    <property type="evidence" value="ECO:0007669"/>
    <property type="project" value="InterPro"/>
</dbReference>
<evidence type="ECO:0000256" key="1">
    <source>
        <dbReference type="SAM" id="Coils"/>
    </source>
</evidence>
<sequence>MTGESSLNEESTIRSEINSIILDYLQAKDFFNSLKSFNEELHNHKEQISFPSTLNDLLNEKDLAKDEDTVKDIVMAFEHGNVNSFLKHWGDLINRRASESDQSLKLEFFCRIYFVVCARNDQECHDSIEILKQYLDIKGTLLSKNIEFLPYFALPYIPNPSKHPNFSTFYSTSLKHELMTYLDSIVSGKKEPLLFHLYKDYILKRETLKNLNACHIINNDSIIVRRLQDELNHYEDKDLKLVREIENLKRNYSNLLKVATELVEVLMDSVNGQRVDTDKIEIICQKLIRFKNVSNENIETNENIKSGVDNTIYAEKANNSLVYERQEHQDLPDIPTRPITALWGSIPIDYANFKDFASLEMGMLELTISV</sequence>
<dbReference type="OrthoDB" id="193023at2759"/>
<dbReference type="EMBL" id="KE560678">
    <property type="protein sequence ID" value="EPZ36038.1"/>
    <property type="molecule type" value="Genomic_DNA"/>
</dbReference>
<proteinExistence type="predicted"/>
<keyword evidence="4" id="KW-1185">Reference proteome</keyword>
<dbReference type="PANTHER" id="PTHR14881">
    <property type="entry name" value="LISH DOMAIN-CONTAINING PROTEIN ARMC9"/>
    <property type="match status" value="1"/>
</dbReference>
<dbReference type="PROSITE" id="PS50896">
    <property type="entry name" value="LISH"/>
    <property type="match status" value="1"/>
</dbReference>
<gene>
    <name evidence="3" type="ORF">O9G_002681</name>
</gene>
<evidence type="ECO:0000313" key="3">
    <source>
        <dbReference type="EMBL" id="EPZ36038.1"/>
    </source>
</evidence>
<accession>A0A075B0W3</accession>
<dbReference type="HOGENOM" id="CLU_748318_0_0_1"/>
<evidence type="ECO:0000259" key="2">
    <source>
        <dbReference type="Pfam" id="PF23138"/>
    </source>
</evidence>
<reference evidence="3 4" key="1">
    <citation type="journal article" date="2013" name="Curr. Biol.">
        <title>Shared signatures of parasitism and phylogenomics unite Cryptomycota and microsporidia.</title>
        <authorList>
            <person name="James T.Y."/>
            <person name="Pelin A."/>
            <person name="Bonen L."/>
            <person name="Ahrendt S."/>
            <person name="Sain D."/>
            <person name="Corradi N."/>
            <person name="Stajich J.E."/>
        </authorList>
    </citation>
    <scope>NUCLEOTIDE SEQUENCE [LARGE SCALE GENOMIC DNA]</scope>
    <source>
        <strain evidence="3 4">CSF55</strain>
    </source>
</reference>
<dbReference type="STRING" id="988480.A0A075B0W3"/>
<feature type="domain" description="ARMC9 CTLH-like" evidence="2">
    <location>
        <begin position="69"/>
        <end position="186"/>
    </location>
</feature>
<evidence type="ECO:0000313" key="4">
    <source>
        <dbReference type="Proteomes" id="UP000030755"/>
    </source>
</evidence>
<dbReference type="GO" id="GO:0005814">
    <property type="term" value="C:centriole"/>
    <property type="evidence" value="ECO:0007669"/>
    <property type="project" value="TreeGrafter"/>
</dbReference>
<dbReference type="AlphaFoldDB" id="A0A075B0W3"/>
<feature type="coiled-coil region" evidence="1">
    <location>
        <begin position="224"/>
        <end position="265"/>
    </location>
</feature>
<dbReference type="InterPro" id="IPR056327">
    <property type="entry name" value="ARMC9_CTLH-like_dom"/>
</dbReference>
<name>A0A075B0W3_ROZAC</name>
<keyword evidence="1" id="KW-0175">Coiled coil</keyword>
<dbReference type="InterPro" id="IPR006594">
    <property type="entry name" value="LisH"/>
</dbReference>
<protein>
    <recommendedName>
        <fullName evidence="2">ARMC9 CTLH-like domain-containing protein</fullName>
    </recommendedName>
</protein>
<dbReference type="Proteomes" id="UP000030755">
    <property type="component" value="Unassembled WGS sequence"/>
</dbReference>